<sequence>MSDPTPRSEPAANELDLTGDVDTVKARLREAFPRWSIIQSDQGRWWATRGPLTREDINRQASVDAASPQDLAEEIRKVSRGG</sequence>
<reference evidence="3" key="1">
    <citation type="journal article" date="2019" name="Int. J. Syst. Evol. Microbiol.">
        <title>The Global Catalogue of Microorganisms (GCM) 10K type strain sequencing project: providing services to taxonomists for standard genome sequencing and annotation.</title>
        <authorList>
            <consortium name="The Broad Institute Genomics Platform"/>
            <consortium name="The Broad Institute Genome Sequencing Center for Infectious Disease"/>
            <person name="Wu L."/>
            <person name="Ma J."/>
        </authorList>
    </citation>
    <scope>NUCLEOTIDE SEQUENCE [LARGE SCALE GENOMIC DNA]</scope>
    <source>
        <strain evidence="3">JCM 17440</strain>
    </source>
</reference>
<keyword evidence="3" id="KW-1185">Reference proteome</keyword>
<proteinExistence type="predicted"/>
<protein>
    <submittedName>
        <fullName evidence="2">Uncharacterized protein</fullName>
    </submittedName>
</protein>
<dbReference type="EMBL" id="BAABAS010000006">
    <property type="protein sequence ID" value="GAA4232539.1"/>
    <property type="molecule type" value="Genomic_DNA"/>
</dbReference>
<accession>A0ABP8C2V8</accession>
<dbReference type="Proteomes" id="UP001501710">
    <property type="component" value="Unassembled WGS sequence"/>
</dbReference>
<feature type="compositionally biased region" description="Basic and acidic residues" evidence="1">
    <location>
        <begin position="73"/>
        <end position="82"/>
    </location>
</feature>
<gene>
    <name evidence="2" type="ORF">GCM10022254_32690</name>
</gene>
<feature type="region of interest" description="Disordered" evidence="1">
    <location>
        <begin position="58"/>
        <end position="82"/>
    </location>
</feature>
<evidence type="ECO:0000256" key="1">
    <source>
        <dbReference type="SAM" id="MobiDB-lite"/>
    </source>
</evidence>
<evidence type="ECO:0000313" key="3">
    <source>
        <dbReference type="Proteomes" id="UP001501710"/>
    </source>
</evidence>
<comment type="caution">
    <text evidence="2">The sequence shown here is derived from an EMBL/GenBank/DDBJ whole genome shotgun (WGS) entry which is preliminary data.</text>
</comment>
<organism evidence="2 3">
    <name type="scientific">Actinomadura meridiana</name>
    <dbReference type="NCBI Taxonomy" id="559626"/>
    <lineage>
        <taxon>Bacteria</taxon>
        <taxon>Bacillati</taxon>
        <taxon>Actinomycetota</taxon>
        <taxon>Actinomycetes</taxon>
        <taxon>Streptosporangiales</taxon>
        <taxon>Thermomonosporaceae</taxon>
        <taxon>Actinomadura</taxon>
    </lineage>
</organism>
<evidence type="ECO:0000313" key="2">
    <source>
        <dbReference type="EMBL" id="GAA4232539.1"/>
    </source>
</evidence>
<name>A0ABP8C2V8_9ACTN</name>